<feature type="region of interest" description="Disordered" evidence="1">
    <location>
        <begin position="107"/>
        <end position="126"/>
    </location>
</feature>
<dbReference type="Proteomes" id="UP000274756">
    <property type="component" value="Unassembled WGS sequence"/>
</dbReference>
<evidence type="ECO:0000313" key="4">
    <source>
        <dbReference type="Proteomes" id="UP000038040"/>
    </source>
</evidence>
<evidence type="ECO:0000313" key="5">
    <source>
        <dbReference type="Proteomes" id="UP000274756"/>
    </source>
</evidence>
<keyword evidence="2" id="KW-1133">Transmembrane helix</keyword>
<feature type="compositionally biased region" description="Basic and acidic residues" evidence="1">
    <location>
        <begin position="113"/>
        <end position="126"/>
    </location>
</feature>
<reference evidence="3 5" key="2">
    <citation type="submission" date="2018-11" db="EMBL/GenBank/DDBJ databases">
        <authorList>
            <consortium name="Pathogen Informatics"/>
        </authorList>
    </citation>
    <scope>NUCLEOTIDE SEQUENCE [LARGE SCALE GENOMIC DNA]</scope>
</reference>
<keyword evidence="5" id="KW-1185">Reference proteome</keyword>
<gene>
    <name evidence="3" type="ORF">DME_LOCUS5433</name>
</gene>
<keyword evidence="2" id="KW-0812">Transmembrane</keyword>
<protein>
    <submittedName>
        <fullName evidence="6">Col_cuticle_N domain-containing protein</fullName>
    </submittedName>
</protein>
<evidence type="ECO:0000313" key="3">
    <source>
        <dbReference type="EMBL" id="VDN55460.1"/>
    </source>
</evidence>
<dbReference type="AlphaFoldDB" id="A0A0N4U2Z2"/>
<accession>A0A0N4U2Z2</accession>
<evidence type="ECO:0000313" key="6">
    <source>
        <dbReference type="WBParaSite" id="DME_0000107301-mRNA-1"/>
    </source>
</evidence>
<evidence type="ECO:0000256" key="2">
    <source>
        <dbReference type="SAM" id="Phobius"/>
    </source>
</evidence>
<dbReference type="WBParaSite" id="DME_0000107301-mRNA-1">
    <property type="protein sequence ID" value="DME_0000107301-mRNA-1"/>
    <property type="gene ID" value="DME_0000107301"/>
</dbReference>
<dbReference type="Proteomes" id="UP000038040">
    <property type="component" value="Unplaced"/>
</dbReference>
<evidence type="ECO:0000256" key="1">
    <source>
        <dbReference type="SAM" id="MobiDB-lite"/>
    </source>
</evidence>
<reference evidence="6" key="1">
    <citation type="submission" date="2017-02" db="UniProtKB">
        <authorList>
            <consortium name="WormBaseParasite"/>
        </authorList>
    </citation>
    <scope>IDENTIFICATION</scope>
</reference>
<dbReference type="EMBL" id="UYYG01001152">
    <property type="protein sequence ID" value="VDN55460.1"/>
    <property type="molecule type" value="Genomic_DNA"/>
</dbReference>
<sequence>MIWLLIIFYCLNYEEPSWLSRIATRARRLSLVSQCLIAIALFICIISLISIMLAIAKQIRSLKYQNLHNVRAFVATSVMEPPVTKKVPVDHSAAAIDYPLIHDTPPPAYDQLSIHKDIPPKTDESA</sequence>
<proteinExistence type="predicted"/>
<dbReference type="STRING" id="318479.A0A0N4U2Z2"/>
<dbReference type="OrthoDB" id="5801190at2759"/>
<feature type="transmembrane region" description="Helical" evidence="2">
    <location>
        <begin position="31"/>
        <end position="56"/>
    </location>
</feature>
<keyword evidence="2" id="KW-0472">Membrane</keyword>
<name>A0A0N4U2Z2_DRAME</name>
<organism evidence="4 6">
    <name type="scientific">Dracunculus medinensis</name>
    <name type="common">Guinea worm</name>
    <dbReference type="NCBI Taxonomy" id="318479"/>
    <lineage>
        <taxon>Eukaryota</taxon>
        <taxon>Metazoa</taxon>
        <taxon>Ecdysozoa</taxon>
        <taxon>Nematoda</taxon>
        <taxon>Chromadorea</taxon>
        <taxon>Rhabditida</taxon>
        <taxon>Spirurina</taxon>
        <taxon>Dracunculoidea</taxon>
        <taxon>Dracunculidae</taxon>
        <taxon>Dracunculus</taxon>
    </lineage>
</organism>